<keyword evidence="4" id="KW-1185">Reference proteome</keyword>
<dbReference type="InterPro" id="IPR036388">
    <property type="entry name" value="WH-like_DNA-bd_sf"/>
</dbReference>
<dbReference type="SMART" id="SM00347">
    <property type="entry name" value="HTH_MARR"/>
    <property type="match status" value="1"/>
</dbReference>
<reference evidence="4" key="1">
    <citation type="submission" date="2016-10" db="EMBL/GenBank/DDBJ databases">
        <authorList>
            <person name="Varghese N."/>
            <person name="Submissions S."/>
        </authorList>
    </citation>
    <scope>NUCLEOTIDE SEQUENCE [LARGE SCALE GENOMIC DNA]</scope>
    <source>
        <strain evidence="4">DSM 22002</strain>
    </source>
</reference>
<dbReference type="EMBL" id="LT629695">
    <property type="protein sequence ID" value="SDH72377.1"/>
    <property type="molecule type" value="Genomic_DNA"/>
</dbReference>
<sequence>MATSTTHVSLDVEPDVPGDDPVTQLTWAVEELRLAESRLSRRRQTSCGPGHSEREAMRFIAERADAGRPVTPTELATHLGLTTPSVSAIVRRLLDGGLISTRQHADDRRSKLLEPASRNAPDTADALAPSIRAAAADLDPAEAQRLAAFLAHVRDLVDADCRD</sequence>
<dbReference type="GO" id="GO:0003677">
    <property type="term" value="F:DNA binding"/>
    <property type="evidence" value="ECO:0007669"/>
    <property type="project" value="UniProtKB-KW"/>
</dbReference>
<dbReference type="Gene3D" id="1.10.10.10">
    <property type="entry name" value="Winged helix-like DNA-binding domain superfamily/Winged helix DNA-binding domain"/>
    <property type="match status" value="1"/>
</dbReference>
<dbReference type="PANTHER" id="PTHR33164">
    <property type="entry name" value="TRANSCRIPTIONAL REGULATOR, MARR FAMILY"/>
    <property type="match status" value="1"/>
</dbReference>
<feature type="region of interest" description="Disordered" evidence="1">
    <location>
        <begin position="104"/>
        <end position="124"/>
    </location>
</feature>
<proteinExistence type="predicted"/>
<dbReference type="Proteomes" id="UP000198822">
    <property type="component" value="Chromosome I"/>
</dbReference>
<evidence type="ECO:0000313" key="4">
    <source>
        <dbReference type="Proteomes" id="UP000198822"/>
    </source>
</evidence>
<dbReference type="SUPFAM" id="SSF46785">
    <property type="entry name" value="Winged helix' DNA-binding domain"/>
    <property type="match status" value="1"/>
</dbReference>
<dbReference type="InterPro" id="IPR000835">
    <property type="entry name" value="HTH_MarR-typ"/>
</dbReference>
<organism evidence="3 4">
    <name type="scientific">Agrococcus jejuensis</name>
    <dbReference type="NCBI Taxonomy" id="399736"/>
    <lineage>
        <taxon>Bacteria</taxon>
        <taxon>Bacillati</taxon>
        <taxon>Actinomycetota</taxon>
        <taxon>Actinomycetes</taxon>
        <taxon>Micrococcales</taxon>
        <taxon>Microbacteriaceae</taxon>
        <taxon>Agrococcus</taxon>
    </lineage>
</organism>
<keyword evidence="3" id="KW-0238">DNA-binding</keyword>
<dbReference type="InterPro" id="IPR036390">
    <property type="entry name" value="WH_DNA-bd_sf"/>
</dbReference>
<name>A0A1G8ERD7_9MICO</name>
<evidence type="ECO:0000313" key="3">
    <source>
        <dbReference type="EMBL" id="SDH72377.1"/>
    </source>
</evidence>
<dbReference type="RefSeq" id="WP_172802303.1">
    <property type="nucleotide sequence ID" value="NZ_LT629695.1"/>
</dbReference>
<accession>A0A1G8ERD7</accession>
<dbReference type="STRING" id="399736.SAMN04489720_2158"/>
<evidence type="ECO:0000256" key="1">
    <source>
        <dbReference type="SAM" id="MobiDB-lite"/>
    </source>
</evidence>
<protein>
    <submittedName>
        <fullName evidence="3">DNA-binding transcriptional regulator, MarR family</fullName>
    </submittedName>
</protein>
<dbReference type="Pfam" id="PF12802">
    <property type="entry name" value="MarR_2"/>
    <property type="match status" value="1"/>
</dbReference>
<dbReference type="PANTHER" id="PTHR33164:SF43">
    <property type="entry name" value="HTH-TYPE TRANSCRIPTIONAL REPRESSOR YETL"/>
    <property type="match status" value="1"/>
</dbReference>
<dbReference type="InterPro" id="IPR039422">
    <property type="entry name" value="MarR/SlyA-like"/>
</dbReference>
<dbReference type="GO" id="GO:0006950">
    <property type="term" value="P:response to stress"/>
    <property type="evidence" value="ECO:0007669"/>
    <property type="project" value="TreeGrafter"/>
</dbReference>
<evidence type="ECO:0000259" key="2">
    <source>
        <dbReference type="SMART" id="SM00347"/>
    </source>
</evidence>
<feature type="domain" description="HTH marR-type" evidence="2">
    <location>
        <begin position="42"/>
        <end position="154"/>
    </location>
</feature>
<gene>
    <name evidence="3" type="ORF">SAMN04489720_2158</name>
</gene>
<feature type="region of interest" description="Disordered" evidence="1">
    <location>
        <begin position="1"/>
        <end position="21"/>
    </location>
</feature>
<dbReference type="AlphaFoldDB" id="A0A1G8ERD7"/>
<dbReference type="GO" id="GO:0003700">
    <property type="term" value="F:DNA-binding transcription factor activity"/>
    <property type="evidence" value="ECO:0007669"/>
    <property type="project" value="InterPro"/>
</dbReference>